<dbReference type="AlphaFoldDB" id="A0A3Q0T5E6"/>
<feature type="transmembrane region" description="Helical" evidence="1">
    <location>
        <begin position="224"/>
        <end position="247"/>
    </location>
</feature>
<reference evidence="2" key="2">
    <citation type="submission" date="2025-09" db="UniProtKB">
        <authorList>
            <consortium name="Ensembl"/>
        </authorList>
    </citation>
    <scope>IDENTIFICATION</scope>
</reference>
<evidence type="ECO:0000256" key="1">
    <source>
        <dbReference type="SAM" id="Phobius"/>
    </source>
</evidence>
<dbReference type="PANTHER" id="PTHR33802">
    <property type="entry name" value="SI:CH211-161H7.5-RELATED"/>
    <property type="match status" value="1"/>
</dbReference>
<evidence type="ECO:0000313" key="3">
    <source>
        <dbReference type="Proteomes" id="UP000261340"/>
    </source>
</evidence>
<feature type="transmembrane region" description="Helical" evidence="1">
    <location>
        <begin position="193"/>
        <end position="212"/>
    </location>
</feature>
<reference evidence="2" key="1">
    <citation type="submission" date="2025-08" db="UniProtKB">
        <authorList>
            <consortium name="Ensembl"/>
        </authorList>
    </citation>
    <scope>IDENTIFICATION</scope>
</reference>
<feature type="transmembrane region" description="Helical" evidence="1">
    <location>
        <begin position="149"/>
        <end position="170"/>
    </location>
</feature>
<dbReference type="OMA" id="VVWRHIK"/>
<keyword evidence="1" id="KW-0472">Membrane</keyword>
<name>A0A3Q0T5E6_AMPCI</name>
<organism evidence="2 3">
    <name type="scientific">Amphilophus citrinellus</name>
    <name type="common">Midas cichlid</name>
    <name type="synonym">Cichlasoma citrinellum</name>
    <dbReference type="NCBI Taxonomy" id="61819"/>
    <lineage>
        <taxon>Eukaryota</taxon>
        <taxon>Metazoa</taxon>
        <taxon>Chordata</taxon>
        <taxon>Craniata</taxon>
        <taxon>Vertebrata</taxon>
        <taxon>Euteleostomi</taxon>
        <taxon>Actinopterygii</taxon>
        <taxon>Neopterygii</taxon>
        <taxon>Teleostei</taxon>
        <taxon>Neoteleostei</taxon>
        <taxon>Acanthomorphata</taxon>
        <taxon>Ovalentaria</taxon>
        <taxon>Cichlomorphae</taxon>
        <taxon>Cichliformes</taxon>
        <taxon>Cichlidae</taxon>
        <taxon>New World cichlids</taxon>
        <taxon>Cichlasomatinae</taxon>
        <taxon>Heroini</taxon>
        <taxon>Amphilophus</taxon>
    </lineage>
</organism>
<keyword evidence="1" id="KW-0812">Transmembrane</keyword>
<feature type="transmembrane region" description="Helical" evidence="1">
    <location>
        <begin position="69"/>
        <end position="92"/>
    </location>
</feature>
<dbReference type="Ensembl" id="ENSACIT00000028085.1">
    <property type="protein sequence ID" value="ENSACIP00000027365.1"/>
    <property type="gene ID" value="ENSACIG00000021188.1"/>
</dbReference>
<sequence>MVFSALAALGKPFLLNTRNISDEFVTQITPSRWTFSVWSIIYVFMGVGLLFVFAGIFRNAYGYVYCSPAILPHGFFVTLCINLGINIGWLLLWDRLMIPALVFLILIICTNYSMICFICHGIHVYGAWLNKYHKTDLRLLRVLQVQNGVMIYTTWTTVATLLNLTIVLAYEAQMSQEDAATVFALENFVLDKHVRYICIIYPVVIWAMSGNLDKNYDAVSPSRNGIFIVLLAVACVLFVIRLILVVWRHI</sequence>
<feature type="transmembrane region" description="Helical" evidence="1">
    <location>
        <begin position="33"/>
        <end position="57"/>
    </location>
</feature>
<protein>
    <submittedName>
        <fullName evidence="2">Si:ch211-161h7.5</fullName>
    </submittedName>
</protein>
<keyword evidence="1" id="KW-1133">Transmembrane helix</keyword>
<accession>A0A3Q0T5E6</accession>
<proteinExistence type="predicted"/>
<keyword evidence="3" id="KW-1185">Reference proteome</keyword>
<evidence type="ECO:0000313" key="2">
    <source>
        <dbReference type="Ensembl" id="ENSACIP00000027365.1"/>
    </source>
</evidence>
<dbReference type="PANTHER" id="PTHR33802:SF4">
    <property type="entry name" value="SI:DKEY-29D8.3"/>
    <property type="match status" value="1"/>
</dbReference>
<dbReference type="GeneTree" id="ENSGT00530000064862"/>
<dbReference type="Proteomes" id="UP000261340">
    <property type="component" value="Unplaced"/>
</dbReference>
<feature type="transmembrane region" description="Helical" evidence="1">
    <location>
        <begin position="98"/>
        <end position="128"/>
    </location>
</feature>